<dbReference type="SMART" id="SM00129">
    <property type="entry name" value="KISc"/>
    <property type="match status" value="1"/>
</dbReference>
<dbReference type="InterPro" id="IPR016031">
    <property type="entry name" value="Trp_RNA-bd_attenuator-like_dom"/>
</dbReference>
<feature type="compositionally biased region" description="Basic and acidic residues" evidence="8">
    <location>
        <begin position="1151"/>
        <end position="1166"/>
    </location>
</feature>
<dbReference type="Gene3D" id="3.40.850.10">
    <property type="entry name" value="Kinesin motor domain"/>
    <property type="match status" value="1"/>
</dbReference>
<dbReference type="Pfam" id="PF00225">
    <property type="entry name" value="Kinesin"/>
    <property type="match status" value="1"/>
</dbReference>
<evidence type="ECO:0000256" key="5">
    <source>
        <dbReference type="ARBA" id="ARBA00023054"/>
    </source>
</evidence>
<dbReference type="InterPro" id="IPR036983">
    <property type="entry name" value="AIM24_sf"/>
</dbReference>
<dbReference type="Proteomes" id="UP000785171">
    <property type="component" value="Unassembled WGS sequence"/>
</dbReference>
<dbReference type="EMBL" id="JPWV03000072">
    <property type="protein sequence ID" value="KAG2526471.1"/>
    <property type="molecule type" value="Genomic_DNA"/>
</dbReference>
<dbReference type="PRINTS" id="PR00380">
    <property type="entry name" value="KINESINHEAVY"/>
</dbReference>
<dbReference type="SUPFAM" id="SSF51219">
    <property type="entry name" value="TRAP-like"/>
    <property type="match status" value="1"/>
</dbReference>
<feature type="region of interest" description="Disordered" evidence="8">
    <location>
        <begin position="1423"/>
        <end position="1445"/>
    </location>
</feature>
<feature type="compositionally biased region" description="Basic and acidic residues" evidence="8">
    <location>
        <begin position="1853"/>
        <end position="1863"/>
    </location>
</feature>
<evidence type="ECO:0000256" key="2">
    <source>
        <dbReference type="ARBA" id="ARBA00022490"/>
    </source>
</evidence>
<feature type="compositionally biased region" description="Polar residues" evidence="8">
    <location>
        <begin position="1289"/>
        <end position="1308"/>
    </location>
</feature>
<feature type="compositionally biased region" description="Acidic residues" evidence="8">
    <location>
        <begin position="1630"/>
        <end position="1639"/>
    </location>
</feature>
<protein>
    <recommendedName>
        <fullName evidence="13">Altered inheritance of mitochondria protein 24, mitochondrial</fullName>
    </recommendedName>
</protein>
<dbReference type="Pfam" id="PF25764">
    <property type="entry name" value="KIF21A_4th"/>
    <property type="match status" value="1"/>
</dbReference>
<dbReference type="PROSITE" id="PS50067">
    <property type="entry name" value="KINESIN_MOTOR_2"/>
    <property type="match status" value="1"/>
</dbReference>
<dbReference type="SUPFAM" id="SSF52540">
    <property type="entry name" value="P-loop containing nucleoside triphosphate hydrolases"/>
    <property type="match status" value="1"/>
</dbReference>
<dbReference type="GO" id="GO:0005875">
    <property type="term" value="C:microtubule associated complex"/>
    <property type="evidence" value="ECO:0007669"/>
    <property type="project" value="TreeGrafter"/>
</dbReference>
<feature type="compositionally biased region" description="Polar residues" evidence="8">
    <location>
        <begin position="1602"/>
        <end position="1621"/>
    </location>
</feature>
<gene>
    <name evidence="11" type="ORF">JM16_002852</name>
</gene>
<feature type="region of interest" description="Disordered" evidence="8">
    <location>
        <begin position="1515"/>
        <end position="1737"/>
    </location>
</feature>
<feature type="compositionally biased region" description="Basic and acidic residues" evidence="8">
    <location>
        <begin position="1683"/>
        <end position="1700"/>
    </location>
</feature>
<dbReference type="InterPro" id="IPR002838">
    <property type="entry name" value="AIM24"/>
</dbReference>
<dbReference type="GO" id="GO:0005737">
    <property type="term" value="C:cytoplasm"/>
    <property type="evidence" value="ECO:0007669"/>
    <property type="project" value="UniProtKB-SubCell"/>
</dbReference>
<dbReference type="GO" id="GO:0007018">
    <property type="term" value="P:microtubule-based movement"/>
    <property type="evidence" value="ECO:0007669"/>
    <property type="project" value="InterPro"/>
</dbReference>
<comment type="caution">
    <text evidence="11">The sequence shown here is derived from an EMBL/GenBank/DDBJ whole genome shotgun (WGS) entry which is preliminary data.</text>
</comment>
<keyword evidence="6" id="KW-0505">Motor protein</keyword>
<feature type="domain" description="Kinesin motor" evidence="10">
    <location>
        <begin position="393"/>
        <end position="739"/>
    </location>
</feature>
<keyword evidence="5 7" id="KW-0175">Coiled coil</keyword>
<keyword evidence="2" id="KW-0963">Cytoplasm</keyword>
<evidence type="ECO:0000313" key="12">
    <source>
        <dbReference type="Proteomes" id="UP000785171"/>
    </source>
</evidence>
<feature type="compositionally biased region" description="Low complexity" evidence="8">
    <location>
        <begin position="1653"/>
        <end position="1667"/>
    </location>
</feature>
<evidence type="ECO:0000256" key="3">
    <source>
        <dbReference type="ARBA" id="ARBA00022741"/>
    </source>
</evidence>
<feature type="coiled-coil region" evidence="7">
    <location>
        <begin position="796"/>
        <end position="837"/>
    </location>
</feature>
<feature type="compositionally biased region" description="Polar residues" evidence="8">
    <location>
        <begin position="1273"/>
        <end position="1282"/>
    </location>
</feature>
<evidence type="ECO:0008006" key="13">
    <source>
        <dbReference type="Google" id="ProtNLM"/>
    </source>
</evidence>
<organism evidence="11 12">
    <name type="scientific">Phytophthora kernoviae</name>
    <dbReference type="NCBI Taxonomy" id="325452"/>
    <lineage>
        <taxon>Eukaryota</taxon>
        <taxon>Sar</taxon>
        <taxon>Stramenopiles</taxon>
        <taxon>Oomycota</taxon>
        <taxon>Peronosporomycetes</taxon>
        <taxon>Peronosporales</taxon>
        <taxon>Peronosporaceae</taxon>
        <taxon>Phytophthora</taxon>
    </lineage>
</organism>
<feature type="binding site" evidence="6">
    <location>
        <begin position="471"/>
        <end position="478"/>
    </location>
    <ligand>
        <name>ATP</name>
        <dbReference type="ChEBI" id="CHEBI:30616"/>
    </ligand>
</feature>
<reference evidence="11" key="2">
    <citation type="submission" date="2020-06" db="EMBL/GenBank/DDBJ databases">
        <authorList>
            <person name="Studholme D.J."/>
        </authorList>
    </citation>
    <scope>NUCLEOTIDE SEQUENCE</scope>
    <source>
        <strain evidence="11">NZFS 2646</strain>
    </source>
</reference>
<comment type="similarity">
    <text evidence="6">Belongs to the TRAFAC class myosin-kinesin ATPase superfamily. Kinesin family.</text>
</comment>
<dbReference type="GO" id="GO:0051231">
    <property type="term" value="P:spindle elongation"/>
    <property type="evidence" value="ECO:0007669"/>
    <property type="project" value="TreeGrafter"/>
</dbReference>
<dbReference type="GO" id="GO:0005524">
    <property type="term" value="F:ATP binding"/>
    <property type="evidence" value="ECO:0007669"/>
    <property type="project" value="UniProtKB-UniRule"/>
</dbReference>
<feature type="compositionally biased region" description="Polar residues" evidence="8">
    <location>
        <begin position="1713"/>
        <end position="1726"/>
    </location>
</feature>
<accession>A0A8T0M1G1</accession>
<feature type="region of interest" description="Disordered" evidence="8">
    <location>
        <begin position="1272"/>
        <end position="1308"/>
    </location>
</feature>
<feature type="compositionally biased region" description="Polar residues" evidence="8">
    <location>
        <begin position="1756"/>
        <end position="1772"/>
    </location>
</feature>
<feature type="region of interest" description="Disordered" evidence="8">
    <location>
        <begin position="1063"/>
        <end position="1083"/>
    </location>
</feature>
<dbReference type="FunFam" id="3.40.850.10:FF:000105">
    <property type="entry name" value="Kinesin-like protein"/>
    <property type="match status" value="1"/>
</dbReference>
<dbReference type="Gene3D" id="3.60.160.10">
    <property type="entry name" value="Mitochondrial biogenesis AIM24"/>
    <property type="match status" value="1"/>
</dbReference>
<sequence length="1910" mass="213573">MLRRALLQYAPKAAASARCVGLQQSRTLSSALPDGWETIKRRNGDVVYYNADLRKTVRHLPGVKPQDVAPSQSEEKGEPERSTAATVPHHESSGDEVFVPIDFNTAMSIEGHDSQVVHIELEPEQCLRAETGAMIYMTDGVEMETTTAGGIGEGMKRMMTGENFFVSRFTYHGDKKGKIALGTSFPSKIVHLRLNEFLGESIICQKGAFLCGSDTVNIEMEFAKKFGVGFFGGEGFILQRLTGSGDVLVRASGTLIERELQPGEVLRISSGCLVAFEPSVHYDITMMKGAKNVLFGGEGLFVTTLTGPGKIYLQSLPFDRVVGEMASRIPRGGPGGMMLPFMMGGGGDQGASAGAGDETAAATETPVLIHLLLCSGCSSSIKTEAMADDDGASVRVAVRIRPLIGREKVERCDECVSVLEEENQIVMGKNRAFTYDYVFGKYVQQSDIWRCVDPLIKATFDGYNSTIFAYGQTGSGKTYTMGSGSSVHIPPEDYGIIPRVISYMFEQIDSKTLENPHYKADLQIRFLEIYGEEIHDLLVTLDDSTGENKVSLREAENGEVQVTGASEVCVDNADECMRLLERGTLCRTTGSTLMNAHSSRSHAIFTVTMVQHVPIRDPPADGSELGDGDYETRSSYFNFVDLAGSERQKRTQAEGKRLKEGIDINKGLLALGNVISALGDDKKRGRVHVPYRDSKLTRMLQDSLGGNSRTLMLTCVSPADVNFEETLNALKYANRARNIQNKPVVNRDESSELRRQLEMLQMEVHRLRNPGLSESELKMATVGTNFIGMDNDFDSFGNLRTRAENAENEVARLIAELKRGKTQLDHLKEEMIAAQAERDYLRLCVEENAGGSTTTPEEKESKSNVLKDQLRTICELQEKLRSVERERDNAMMNFPGSVIDNGGSRPTTAAAIPLPSFVEVDTKVGSELLEQVEKEIEKETALLNKLKEADSGDDVGGESDGGGADGNSSADNMEVEEETQEEADRMRVFEKRQRHLGESVQDLAHDISLKEQLVQNIRQAQANYDRMKTFYEQKMAQMVEEVRTAQVDRDRLADEIQQIERKIQAEGGPSGGDGRLSKLSRDLKTKEEELQALRRKQNDMNRFMNQKKKNEMQLRVLNSEITNMKRQKVDLVKKMQEERKRYEEEAKQRRREIMNLKRSQQRDKQQILRLGTQKDAQERVLKRKMEEVTAAKQRLKQQQQLTAQARKMNASNGRKKSAGSNRADRDAKLLSEEVKKRAEEQQKLEQLQKEREVVAKEMEALYAQRDKLEKEVQNSISSQTNIRDVLTSPMPNTSLSRRNSGRQEQQLTPAEEQLLYDLEERIEACQAQLEYKEEKISEISDDVRAMDGVNTLAKIEMTQSLPEARTLLKMLFGMAVDVKKQDQRKEQELAKQQVEMADLARHLEQEREKTAQIKQSYEESLQRVVNGGMASDESSSAQEPLDERSRVLLSVSEERNAVLRKKCEELEAMSHTMDQEKQEIATRLEQEEQDLVASRDRVRYLESQLAKLTTVVQEGNQTGGRARIRIPTSTGNKFAAASGHTPTGPSSWANDFVDDDEDMGTDEQEDDHDEDATMRSDDDDNDLLSRSPKHDRRRFRMELENVSGNPESGSISSQKSRLSHNTLRRYGNGEENEHDDGGDEGNANLKEDHIGSDDSTSTGASSKSIFSRLSNPTNFTGIHKNRVRESVSKREILQNRSERNRSRRLKDKGQLKLSRSSNPPTEQFVATPSGFKNPPSFKSNSVLEVLANMKRENESEQYVSSSGLRQPMSYVTTDRPRDYSSDDNEQFAPGSDTFGSAPPPAPVGDVYTRLAGQYTASAKSKRQHTSASSHREKGDEAEYSGKAGVQGIELEEDAHPIDQHEAENVNYSGNEDELTGDYDPLLGGESLIKQVHDDYRERLNQRNTGNKTSE</sequence>
<evidence type="ECO:0000313" key="11">
    <source>
        <dbReference type="EMBL" id="KAG2526471.1"/>
    </source>
</evidence>
<evidence type="ECO:0000256" key="8">
    <source>
        <dbReference type="SAM" id="MobiDB-lite"/>
    </source>
</evidence>
<reference evidence="11" key="1">
    <citation type="journal article" date="2015" name="Genom Data">
        <title>Genome sequences of six Phytophthora species associated with forests in New Zealand.</title>
        <authorList>
            <person name="Studholme D.J."/>
            <person name="McDougal R.L."/>
            <person name="Sambles C."/>
            <person name="Hansen E."/>
            <person name="Hardy G."/>
            <person name="Grant M."/>
            <person name="Ganley R.J."/>
            <person name="Williams N.M."/>
        </authorList>
    </citation>
    <scope>NUCLEOTIDE SEQUENCE</scope>
    <source>
        <strain evidence="11">NZFS 2646</strain>
    </source>
</reference>
<dbReference type="Pfam" id="PF01987">
    <property type="entry name" value="AIM24"/>
    <property type="match status" value="1"/>
</dbReference>
<feature type="coiled-coil region" evidence="7">
    <location>
        <begin position="1315"/>
        <end position="1342"/>
    </location>
</feature>
<feature type="compositionally biased region" description="Polar residues" evidence="8">
    <location>
        <begin position="1540"/>
        <end position="1549"/>
    </location>
</feature>
<dbReference type="NCBIfam" id="TIGR00266">
    <property type="entry name" value="TIGR00266 family protein"/>
    <property type="match status" value="1"/>
</dbReference>
<dbReference type="InterPro" id="IPR036961">
    <property type="entry name" value="Kinesin_motor_dom_sf"/>
</dbReference>
<feature type="region of interest" description="Disordered" evidence="8">
    <location>
        <begin position="1192"/>
        <end position="1227"/>
    </location>
</feature>
<evidence type="ECO:0000259" key="9">
    <source>
        <dbReference type="PROSITE" id="PS50020"/>
    </source>
</evidence>
<dbReference type="PANTHER" id="PTHR47969">
    <property type="entry name" value="CHROMOSOME-ASSOCIATED KINESIN KIF4A-RELATED"/>
    <property type="match status" value="1"/>
</dbReference>
<keyword evidence="4 6" id="KW-0067">ATP-binding</keyword>
<keyword evidence="3 6" id="KW-0547">Nucleotide-binding</keyword>
<feature type="compositionally biased region" description="Acidic residues" evidence="8">
    <location>
        <begin position="1552"/>
        <end position="1570"/>
    </location>
</feature>
<feature type="region of interest" description="Disordered" evidence="8">
    <location>
        <begin position="1151"/>
        <end position="1175"/>
    </location>
</feature>
<evidence type="ECO:0000259" key="10">
    <source>
        <dbReference type="PROSITE" id="PS50067"/>
    </source>
</evidence>
<dbReference type="CDD" id="cd01372">
    <property type="entry name" value="KISc_KIF4"/>
    <property type="match status" value="1"/>
</dbReference>
<evidence type="ECO:0000256" key="7">
    <source>
        <dbReference type="SAM" id="Coils"/>
    </source>
</evidence>
<comment type="subcellular location">
    <subcellularLocation>
        <location evidence="1">Cytoplasm</location>
    </subcellularLocation>
</comment>
<dbReference type="InterPro" id="IPR027640">
    <property type="entry name" value="Kinesin-like_fam"/>
</dbReference>
<dbReference type="GO" id="GO:0003777">
    <property type="term" value="F:microtubule motor activity"/>
    <property type="evidence" value="ECO:0007669"/>
    <property type="project" value="InterPro"/>
</dbReference>
<dbReference type="GO" id="GO:0007052">
    <property type="term" value="P:mitotic spindle organization"/>
    <property type="evidence" value="ECO:0007669"/>
    <property type="project" value="TreeGrafter"/>
</dbReference>
<evidence type="ECO:0000256" key="6">
    <source>
        <dbReference type="PROSITE-ProRule" id="PRU00283"/>
    </source>
</evidence>
<feature type="compositionally biased region" description="Low complexity" evidence="8">
    <location>
        <begin position="1192"/>
        <end position="1206"/>
    </location>
</feature>
<feature type="region of interest" description="Disordered" evidence="8">
    <location>
        <begin position="60"/>
        <end position="92"/>
    </location>
</feature>
<dbReference type="InterPro" id="IPR001202">
    <property type="entry name" value="WW_dom"/>
</dbReference>
<evidence type="ECO:0000256" key="1">
    <source>
        <dbReference type="ARBA" id="ARBA00004496"/>
    </source>
</evidence>
<feature type="coiled-coil region" evidence="7">
    <location>
        <begin position="1389"/>
        <end position="1420"/>
    </location>
</feature>
<evidence type="ECO:0000256" key="4">
    <source>
        <dbReference type="ARBA" id="ARBA00022840"/>
    </source>
</evidence>
<proteinExistence type="inferred from homology"/>
<feature type="region of interest" description="Disordered" evidence="8">
    <location>
        <begin position="1754"/>
        <end position="1882"/>
    </location>
</feature>
<dbReference type="InterPro" id="IPR027417">
    <property type="entry name" value="P-loop_NTPase"/>
</dbReference>
<dbReference type="GO" id="GO:0008017">
    <property type="term" value="F:microtubule binding"/>
    <property type="evidence" value="ECO:0007669"/>
    <property type="project" value="InterPro"/>
</dbReference>
<feature type="coiled-coil region" evidence="7">
    <location>
        <begin position="1449"/>
        <end position="1504"/>
    </location>
</feature>
<dbReference type="InterPro" id="IPR001752">
    <property type="entry name" value="Kinesin_motor_dom"/>
</dbReference>
<feature type="domain" description="WW" evidence="9">
    <location>
        <begin position="30"/>
        <end position="63"/>
    </location>
</feature>
<feature type="region of interest" description="Disordered" evidence="8">
    <location>
        <begin position="944"/>
        <end position="984"/>
    </location>
</feature>
<dbReference type="PANTHER" id="PTHR47969:SF15">
    <property type="entry name" value="CHROMOSOME-ASSOCIATED KINESIN KIF4A-RELATED"/>
    <property type="match status" value="1"/>
</dbReference>
<dbReference type="PROSITE" id="PS50020">
    <property type="entry name" value="WW_DOMAIN_2"/>
    <property type="match status" value="1"/>
</dbReference>
<name>A0A8T0M1G1_9STRA</name>